<evidence type="ECO:0000259" key="5">
    <source>
        <dbReference type="SMART" id="SM00922"/>
    </source>
</evidence>
<dbReference type="HAMAP" id="MF_00470">
    <property type="entry name" value="MenC_1"/>
    <property type="match status" value="1"/>
</dbReference>
<gene>
    <name evidence="4" type="primary">menC</name>
    <name evidence="6" type="ORF">M3M28_11215</name>
</gene>
<dbReference type="InterPro" id="IPR010196">
    <property type="entry name" value="OSB_synthase_MenC1"/>
</dbReference>
<dbReference type="PANTHER" id="PTHR48073">
    <property type="entry name" value="O-SUCCINYLBENZOATE SYNTHASE-RELATED"/>
    <property type="match status" value="1"/>
</dbReference>
<keyword evidence="2 4" id="KW-0460">Magnesium</keyword>
<evidence type="ECO:0000256" key="4">
    <source>
        <dbReference type="HAMAP-Rule" id="MF_00470"/>
    </source>
</evidence>
<comment type="pathway">
    <text evidence="4">Quinol/quinone metabolism; 1,4-dihydroxy-2-naphthoate biosynthesis; 1,4-dihydroxy-2-naphthoate from chorismate: step 4/7.</text>
</comment>
<dbReference type="InterPro" id="IPR036849">
    <property type="entry name" value="Enolase-like_C_sf"/>
</dbReference>
<dbReference type="NCBIfam" id="NF002782">
    <property type="entry name" value="PRK02901.1"/>
    <property type="match status" value="1"/>
</dbReference>
<dbReference type="GO" id="GO:0043748">
    <property type="term" value="F:O-succinylbenzoate synthase activity"/>
    <property type="evidence" value="ECO:0007669"/>
    <property type="project" value="UniProtKB-EC"/>
</dbReference>
<dbReference type="InterPro" id="IPR029065">
    <property type="entry name" value="Enolase_C-like"/>
</dbReference>
<keyword evidence="4" id="KW-0474">Menaquinone biosynthesis</keyword>
<dbReference type="SUPFAM" id="SSF51604">
    <property type="entry name" value="Enolase C-terminal domain-like"/>
    <property type="match status" value="1"/>
</dbReference>
<dbReference type="EC" id="4.2.1.113" evidence="4"/>
<feature type="active site" description="Proton acceptor" evidence="4">
    <location>
        <position position="228"/>
    </location>
</feature>
<feature type="domain" description="Mandelate racemase/muconate lactonizing enzyme C-terminal" evidence="5">
    <location>
        <begin position="98"/>
        <end position="194"/>
    </location>
</feature>
<dbReference type="SMART" id="SM00922">
    <property type="entry name" value="MR_MLE"/>
    <property type="match status" value="1"/>
</dbReference>
<proteinExistence type="inferred from homology"/>
<reference evidence="6" key="1">
    <citation type="submission" date="2022-05" db="EMBL/GenBank/DDBJ databases">
        <title>Complete genome sequence of toluene-degrading Gulosibacter sediminis strain ACHW.36C.</title>
        <authorList>
            <person name="Wai A.C."/>
            <person name="Lai G.K."/>
            <person name="Griffin S.D."/>
            <person name="Leung F.C."/>
        </authorList>
    </citation>
    <scope>NUCLEOTIDE SEQUENCE [LARGE SCALE GENOMIC DNA]</scope>
    <source>
        <strain evidence="6">ACHW.36C</strain>
    </source>
</reference>
<dbReference type="InterPro" id="IPR013342">
    <property type="entry name" value="Mandelate_racemase_C"/>
</dbReference>
<comment type="pathway">
    <text evidence="4">Quinol/quinone metabolism; menaquinone biosynthesis.</text>
</comment>
<evidence type="ECO:0000256" key="3">
    <source>
        <dbReference type="ARBA" id="ARBA00023239"/>
    </source>
</evidence>
<dbReference type="EMBL" id="CP097160">
    <property type="protein sequence ID" value="UQN14602.1"/>
    <property type="molecule type" value="Genomic_DNA"/>
</dbReference>
<protein>
    <recommendedName>
        <fullName evidence="4">o-succinylbenzoate synthase</fullName>
        <shortName evidence="4">OSB synthase</shortName>
        <shortName evidence="4">OSBS</shortName>
        <ecNumber evidence="4">4.2.1.113</ecNumber>
    </recommendedName>
    <alternativeName>
        <fullName evidence="4">4-(2'-carboxyphenyl)-4-oxybutyric acid synthase</fullName>
    </alternativeName>
    <alternativeName>
        <fullName evidence="4">o-succinylbenzoic acid synthase</fullName>
    </alternativeName>
</protein>
<evidence type="ECO:0000313" key="6">
    <source>
        <dbReference type="EMBL" id="UQN14602.1"/>
    </source>
</evidence>
<dbReference type="SFLD" id="SFLDG00180">
    <property type="entry name" value="muconate_cycloisomerase"/>
    <property type="match status" value="1"/>
</dbReference>
<dbReference type="SFLD" id="SFLDF00009">
    <property type="entry name" value="o-succinylbenzoate_synthase"/>
    <property type="match status" value="1"/>
</dbReference>
<comment type="catalytic activity">
    <reaction evidence="4">
        <text>(1R,6R)-6-hydroxy-2-succinyl-cyclohexa-2,4-diene-1-carboxylate = 2-succinylbenzoate + H2O</text>
        <dbReference type="Rhea" id="RHEA:10196"/>
        <dbReference type="ChEBI" id="CHEBI:15377"/>
        <dbReference type="ChEBI" id="CHEBI:18325"/>
        <dbReference type="ChEBI" id="CHEBI:58689"/>
        <dbReference type="EC" id="4.2.1.113"/>
    </reaction>
</comment>
<dbReference type="CDD" id="cd03320">
    <property type="entry name" value="OSBS"/>
    <property type="match status" value="1"/>
</dbReference>
<dbReference type="Pfam" id="PF13378">
    <property type="entry name" value="MR_MLE_C"/>
    <property type="match status" value="1"/>
</dbReference>
<accession>A0ABY4MZJ3</accession>
<name>A0ABY4MZJ3_9MICO</name>
<dbReference type="Gene3D" id="3.20.20.120">
    <property type="entry name" value="Enolase-like C-terminal domain"/>
    <property type="match status" value="1"/>
</dbReference>
<organism evidence="6">
    <name type="scientific">Gulosibacter sediminis</name>
    <dbReference type="NCBI Taxonomy" id="1729695"/>
    <lineage>
        <taxon>Bacteria</taxon>
        <taxon>Bacillati</taxon>
        <taxon>Actinomycetota</taxon>
        <taxon>Actinomycetes</taxon>
        <taxon>Micrococcales</taxon>
        <taxon>Microbacteriaceae</taxon>
        <taxon>Gulosibacter</taxon>
    </lineage>
</organism>
<keyword evidence="1 4" id="KW-0479">Metal-binding</keyword>
<keyword evidence="3 4" id="KW-0456">Lyase</keyword>
<dbReference type="SFLD" id="SFLDS00001">
    <property type="entry name" value="Enolase"/>
    <property type="match status" value="1"/>
</dbReference>
<sequence length="340" mass="36015">MPAPIVPLDDLLARAHIVSLPLNTKFRGVTHREAALIEGTAEVAGQPVWSEFSPFLEYGPAEASTWLAAAIEYGFSPTLDRRTSGSVPVNATVPAVAAERVAEVLARYDGCEVVKVKVAERGQSLADDLARLEAVRGAAPDARLRIDANAGWSVAEATTALRTLADAGFEFEYAEQPVATIEELVRLREALAGGPAARIRIAADELVRKASDPLQVARSGAADHLVVKAQPLGGVSRAAEIVRASGLTATVSSALDTSVGIVMGAQLAALLPEPVFAAGLGTVSLFADEVSEPRRPVGGRISLAPVVPDEAALRTNAAPKERRSWWFERMRECYARLEAK</sequence>
<feature type="active site" description="Proton donor" evidence="4">
    <location>
        <position position="117"/>
    </location>
</feature>
<feature type="binding site" evidence="4">
    <location>
        <position position="204"/>
    </location>
    <ligand>
        <name>Mg(2+)</name>
        <dbReference type="ChEBI" id="CHEBI:18420"/>
    </ligand>
</feature>
<comment type="similarity">
    <text evidence="4">Belongs to the mandelate racemase/muconate lactonizing enzyme family. MenC type 1 subfamily.</text>
</comment>
<feature type="binding site" evidence="4">
    <location>
        <position position="147"/>
    </location>
    <ligand>
        <name>Mg(2+)</name>
        <dbReference type="ChEBI" id="CHEBI:18420"/>
    </ligand>
</feature>
<dbReference type="PANTHER" id="PTHR48073:SF2">
    <property type="entry name" value="O-SUCCINYLBENZOATE SYNTHASE"/>
    <property type="match status" value="1"/>
</dbReference>
<evidence type="ECO:0000256" key="2">
    <source>
        <dbReference type="ARBA" id="ARBA00022842"/>
    </source>
</evidence>
<dbReference type="Pfam" id="PF18374">
    <property type="entry name" value="Enolase_like_N"/>
    <property type="match status" value="1"/>
</dbReference>
<comment type="function">
    <text evidence="4">Converts 2-succinyl-6-hydroxy-2,4-cyclohexadiene-1-carboxylate (SHCHC) to 2-succinylbenzoate (OSB).</text>
</comment>
<comment type="cofactor">
    <cofactor evidence="4">
        <name>a divalent metal cation</name>
        <dbReference type="ChEBI" id="CHEBI:60240"/>
    </cofactor>
</comment>
<feature type="binding site" evidence="4">
    <location>
        <position position="175"/>
    </location>
    <ligand>
        <name>Mg(2+)</name>
        <dbReference type="ChEBI" id="CHEBI:18420"/>
    </ligand>
</feature>
<evidence type="ECO:0000256" key="1">
    <source>
        <dbReference type="ARBA" id="ARBA00022723"/>
    </source>
</evidence>